<feature type="non-terminal residue" evidence="1">
    <location>
        <position position="1"/>
    </location>
</feature>
<name>A0A1A8EWK1_9TELE</name>
<evidence type="ECO:0000313" key="1">
    <source>
        <dbReference type="EMBL" id="SBQ50891.1"/>
    </source>
</evidence>
<organism evidence="1">
    <name type="scientific">Nothobranchius korthausae</name>
    <dbReference type="NCBI Taxonomy" id="1143690"/>
    <lineage>
        <taxon>Eukaryota</taxon>
        <taxon>Metazoa</taxon>
        <taxon>Chordata</taxon>
        <taxon>Craniata</taxon>
        <taxon>Vertebrata</taxon>
        <taxon>Euteleostomi</taxon>
        <taxon>Actinopterygii</taxon>
        <taxon>Neopterygii</taxon>
        <taxon>Teleostei</taxon>
        <taxon>Neoteleostei</taxon>
        <taxon>Acanthomorphata</taxon>
        <taxon>Ovalentaria</taxon>
        <taxon>Atherinomorphae</taxon>
        <taxon>Cyprinodontiformes</taxon>
        <taxon>Nothobranchiidae</taxon>
        <taxon>Nothobranchius</taxon>
    </lineage>
</organism>
<gene>
    <name evidence="1" type="primary">ANK3B</name>
</gene>
<dbReference type="EMBL" id="HAEB01004364">
    <property type="protein sequence ID" value="SBQ50891.1"/>
    <property type="molecule type" value="Transcribed_RNA"/>
</dbReference>
<sequence>WKGPYLTTVTYQAHAALPMITQYSRISPMVKCSPP</sequence>
<accession>A0A1A8EWK1</accession>
<reference evidence="1" key="2">
    <citation type="submission" date="2016-06" db="EMBL/GenBank/DDBJ databases">
        <title>The genome of a short-lived fish provides insights into sex chromosome evolution and the genetic control of aging.</title>
        <authorList>
            <person name="Reichwald K."/>
            <person name="Felder M."/>
            <person name="Petzold A."/>
            <person name="Koch P."/>
            <person name="Groth M."/>
            <person name="Platzer M."/>
        </authorList>
    </citation>
    <scope>NUCLEOTIDE SEQUENCE</scope>
    <source>
        <tissue evidence="1">Brain</tissue>
    </source>
</reference>
<dbReference type="AlphaFoldDB" id="A0A1A8EWK1"/>
<reference evidence="1" key="1">
    <citation type="submission" date="2016-05" db="EMBL/GenBank/DDBJ databases">
        <authorList>
            <person name="Lavstsen T."/>
            <person name="Jespersen J.S."/>
        </authorList>
    </citation>
    <scope>NUCLEOTIDE SEQUENCE</scope>
    <source>
        <tissue evidence="1">Brain</tissue>
    </source>
</reference>
<protein>
    <submittedName>
        <fullName evidence="1">Ankyrin 3b</fullName>
    </submittedName>
</protein>
<proteinExistence type="predicted"/>